<dbReference type="InterPro" id="IPR013149">
    <property type="entry name" value="ADH-like_C"/>
</dbReference>
<dbReference type="SMART" id="SM00829">
    <property type="entry name" value="PKS_ER"/>
    <property type="match status" value="1"/>
</dbReference>
<comment type="caution">
    <text evidence="4">The sequence shown here is derived from an EMBL/GenBank/DDBJ whole genome shotgun (WGS) entry which is preliminary data.</text>
</comment>
<keyword evidence="1" id="KW-0521">NADP</keyword>
<dbReference type="PANTHER" id="PTHR48106">
    <property type="entry name" value="QUINONE OXIDOREDUCTASE PIG3-RELATED"/>
    <property type="match status" value="1"/>
</dbReference>
<dbReference type="Proteomes" id="UP000572051">
    <property type="component" value="Unassembled WGS sequence"/>
</dbReference>
<keyword evidence="2 4" id="KW-0560">Oxidoreductase</keyword>
<dbReference type="Pfam" id="PF08240">
    <property type="entry name" value="ADH_N"/>
    <property type="match status" value="1"/>
</dbReference>
<dbReference type="Gene3D" id="3.40.50.720">
    <property type="entry name" value="NAD(P)-binding Rossmann-like Domain"/>
    <property type="match status" value="1"/>
</dbReference>
<dbReference type="AlphaFoldDB" id="A0A7Z0EP61"/>
<dbReference type="Pfam" id="PF00107">
    <property type="entry name" value="ADH_zinc_N"/>
    <property type="match status" value="1"/>
</dbReference>
<dbReference type="Gene3D" id="3.90.180.10">
    <property type="entry name" value="Medium-chain alcohol dehydrogenases, catalytic domain"/>
    <property type="match status" value="1"/>
</dbReference>
<evidence type="ECO:0000313" key="5">
    <source>
        <dbReference type="Proteomes" id="UP000572051"/>
    </source>
</evidence>
<dbReference type="GO" id="GO:0035925">
    <property type="term" value="F:mRNA 3'-UTR AU-rich region binding"/>
    <property type="evidence" value="ECO:0007669"/>
    <property type="project" value="TreeGrafter"/>
</dbReference>
<dbReference type="InterPro" id="IPR036291">
    <property type="entry name" value="NAD(P)-bd_dom_sf"/>
</dbReference>
<dbReference type="GO" id="GO:0003960">
    <property type="term" value="F:quinone reductase (NADPH) activity"/>
    <property type="evidence" value="ECO:0007669"/>
    <property type="project" value="UniProtKB-EC"/>
</dbReference>
<dbReference type="PANTHER" id="PTHR48106:SF13">
    <property type="entry name" value="QUINONE OXIDOREDUCTASE-RELATED"/>
    <property type="match status" value="1"/>
</dbReference>
<proteinExistence type="predicted"/>
<dbReference type="GO" id="GO:0070402">
    <property type="term" value="F:NADPH binding"/>
    <property type="evidence" value="ECO:0007669"/>
    <property type="project" value="TreeGrafter"/>
</dbReference>
<feature type="domain" description="Enoyl reductase (ER)" evidence="3">
    <location>
        <begin position="10"/>
        <end position="320"/>
    </location>
</feature>
<dbReference type="EC" id="1.6.5.5" evidence="4"/>
<dbReference type="InterPro" id="IPR011032">
    <property type="entry name" value="GroES-like_sf"/>
</dbReference>
<dbReference type="SUPFAM" id="SSF50129">
    <property type="entry name" value="GroES-like"/>
    <property type="match status" value="1"/>
</dbReference>
<evidence type="ECO:0000313" key="4">
    <source>
        <dbReference type="EMBL" id="NYJ34810.1"/>
    </source>
</evidence>
<dbReference type="InterPro" id="IPR013154">
    <property type="entry name" value="ADH-like_N"/>
</dbReference>
<protein>
    <submittedName>
        <fullName evidence="4">NADPH2:quinone reductase</fullName>
        <ecNumber evidence="4">1.6.5.5</ecNumber>
    </submittedName>
</protein>
<dbReference type="GO" id="GO:0005829">
    <property type="term" value="C:cytosol"/>
    <property type="evidence" value="ECO:0007669"/>
    <property type="project" value="TreeGrafter"/>
</dbReference>
<gene>
    <name evidence="4" type="ORF">HNR10_002691</name>
</gene>
<dbReference type="RefSeq" id="WP_179823634.1">
    <property type="nucleotide sequence ID" value="NZ_JACCFS010000001.1"/>
</dbReference>
<dbReference type="InterPro" id="IPR020843">
    <property type="entry name" value="ER"/>
</dbReference>
<evidence type="ECO:0000256" key="2">
    <source>
        <dbReference type="ARBA" id="ARBA00023002"/>
    </source>
</evidence>
<name>A0A7Z0EP61_9ACTN</name>
<sequence length="324" mass="33431">MRFIEVGTFGAPEVLAVREGPDPVPGEGQAAVEVSVADVIFLETAIRRGEAGQWFDVRPPYVPGGGVVGTVTAVGAGVDPSWIGRRVATTAARGSYAERTLVPADQLAAVPDGLDPRTAASLVHDGVTARSIVTAIAPEPGQWVLVTAAAGAMGLLLVQMAREAGARVVGAARGERKLELLRARGIEGVVDYSEPGWAERVREAAGGRDPEVVYDGAGGAIGRAAFAITARGGRFSAHGAPSGGFAEIGQDEADERGVTLYSLADLHQEKAAATKSIEEVLSAAAEGRIVPVIGRTFPLERAAEAHAALEERTIVGKALLEVGH</sequence>
<dbReference type="EMBL" id="JACCFS010000001">
    <property type="protein sequence ID" value="NYJ34810.1"/>
    <property type="molecule type" value="Genomic_DNA"/>
</dbReference>
<evidence type="ECO:0000259" key="3">
    <source>
        <dbReference type="SMART" id="SM00829"/>
    </source>
</evidence>
<dbReference type="SUPFAM" id="SSF51735">
    <property type="entry name" value="NAD(P)-binding Rossmann-fold domains"/>
    <property type="match status" value="1"/>
</dbReference>
<evidence type="ECO:0000256" key="1">
    <source>
        <dbReference type="ARBA" id="ARBA00022857"/>
    </source>
</evidence>
<organism evidence="4 5">
    <name type="scientific">Nocardiopsis aegyptia</name>
    <dbReference type="NCBI Taxonomy" id="220378"/>
    <lineage>
        <taxon>Bacteria</taxon>
        <taxon>Bacillati</taxon>
        <taxon>Actinomycetota</taxon>
        <taxon>Actinomycetes</taxon>
        <taxon>Streptosporangiales</taxon>
        <taxon>Nocardiopsidaceae</taxon>
        <taxon>Nocardiopsis</taxon>
    </lineage>
</organism>
<keyword evidence="5" id="KW-1185">Reference proteome</keyword>
<accession>A0A7Z0EP61</accession>
<reference evidence="4 5" key="1">
    <citation type="submission" date="2020-07" db="EMBL/GenBank/DDBJ databases">
        <title>Sequencing the genomes of 1000 actinobacteria strains.</title>
        <authorList>
            <person name="Klenk H.-P."/>
        </authorList>
    </citation>
    <scope>NUCLEOTIDE SEQUENCE [LARGE SCALE GENOMIC DNA]</scope>
    <source>
        <strain evidence="4 5">DSM 44442</strain>
    </source>
</reference>